<gene>
    <name evidence="2" type="ORF">DI09_180p10</name>
</gene>
<dbReference type="HOGENOM" id="CLU_1558983_0_0_1"/>
<name>A0A098VXC9_9MICR</name>
<evidence type="ECO:0000313" key="2">
    <source>
        <dbReference type="EMBL" id="KGG52366.1"/>
    </source>
</evidence>
<dbReference type="GeneID" id="25258744"/>
<keyword evidence="1" id="KW-1133">Transmembrane helix</keyword>
<accession>A0A098VXC9</accession>
<dbReference type="RefSeq" id="XP_013238802.1">
    <property type="nucleotide sequence ID" value="XM_013383348.1"/>
</dbReference>
<keyword evidence="1" id="KW-0472">Membrane</keyword>
<dbReference type="Proteomes" id="UP000029725">
    <property type="component" value="Unassembled WGS sequence"/>
</dbReference>
<protein>
    <submittedName>
        <fullName evidence="2">Uncharacterized protein</fullName>
    </submittedName>
</protein>
<evidence type="ECO:0000256" key="1">
    <source>
        <dbReference type="SAM" id="Phobius"/>
    </source>
</evidence>
<organism evidence="2 3">
    <name type="scientific">Mitosporidium daphniae</name>
    <dbReference type="NCBI Taxonomy" id="1485682"/>
    <lineage>
        <taxon>Eukaryota</taxon>
        <taxon>Fungi</taxon>
        <taxon>Fungi incertae sedis</taxon>
        <taxon>Microsporidia</taxon>
        <taxon>Mitosporidium</taxon>
    </lineage>
</organism>
<evidence type="ECO:0000313" key="3">
    <source>
        <dbReference type="Proteomes" id="UP000029725"/>
    </source>
</evidence>
<dbReference type="OrthoDB" id="190846at2759"/>
<feature type="non-terminal residue" evidence="2">
    <location>
        <position position="172"/>
    </location>
</feature>
<dbReference type="EMBL" id="JMKJ01000089">
    <property type="protein sequence ID" value="KGG52366.1"/>
    <property type="molecule type" value="Genomic_DNA"/>
</dbReference>
<comment type="caution">
    <text evidence="2">The sequence shown here is derived from an EMBL/GenBank/DDBJ whole genome shotgun (WGS) entry which is preliminary data.</text>
</comment>
<feature type="transmembrane region" description="Helical" evidence="1">
    <location>
        <begin position="49"/>
        <end position="68"/>
    </location>
</feature>
<proteinExistence type="predicted"/>
<dbReference type="VEuPathDB" id="MicrosporidiaDB:DI09_180p10"/>
<reference evidence="2 3" key="1">
    <citation type="submission" date="2014-04" db="EMBL/GenBank/DDBJ databases">
        <title>A new species of microsporidia sheds light on the evolution of extreme parasitism.</title>
        <authorList>
            <person name="Haag K.L."/>
            <person name="James T.Y."/>
            <person name="Larsson R."/>
            <person name="Schaer T.M."/>
            <person name="Refardt D."/>
            <person name="Pombert J.-F."/>
            <person name="Ebert D."/>
        </authorList>
    </citation>
    <scope>NUCLEOTIDE SEQUENCE [LARGE SCALE GENOMIC DNA]</scope>
    <source>
        <strain evidence="2 3">UGP3</strain>
        <tissue evidence="2">Spores</tissue>
    </source>
</reference>
<dbReference type="AlphaFoldDB" id="A0A098VXC9"/>
<sequence length="172" mass="19468">MSYNPLGAQEDLDCAPEKTADKMQNFNVPEIPAYSEPPPLIIKKFSKRLLLMSALLGCFMGIFILPFFKGASKNNDHPFSFLLSDDMYSGLFDKLPTPISKAMLYWLTDSQYTAKEQDVPLSSTPGGIAKHFDFKAKHPVFIIPGMTSTGLELWESDEKEHFESYFRDRLSV</sequence>
<keyword evidence="3" id="KW-1185">Reference proteome</keyword>
<keyword evidence="1" id="KW-0812">Transmembrane</keyword>